<dbReference type="Proteomes" id="UP000008021">
    <property type="component" value="Chromosome 12"/>
</dbReference>
<dbReference type="SUPFAM" id="SSF57850">
    <property type="entry name" value="RING/U-box"/>
    <property type="match status" value="1"/>
</dbReference>
<dbReference type="PANTHER" id="PTHR45931">
    <property type="entry name" value="SI:CH211-59O9.10"/>
    <property type="match status" value="1"/>
</dbReference>
<dbReference type="GO" id="GO:0005634">
    <property type="term" value="C:nucleus"/>
    <property type="evidence" value="ECO:0007669"/>
    <property type="project" value="TreeGrafter"/>
</dbReference>
<proteinExistence type="predicted"/>
<dbReference type="GO" id="GO:0061630">
    <property type="term" value="F:ubiquitin protein ligase activity"/>
    <property type="evidence" value="ECO:0007669"/>
    <property type="project" value="TreeGrafter"/>
</dbReference>
<dbReference type="AlphaFoldDB" id="A0A0E0F9H2"/>
<dbReference type="GO" id="GO:0006511">
    <property type="term" value="P:ubiquitin-dependent protein catabolic process"/>
    <property type="evidence" value="ECO:0007669"/>
    <property type="project" value="TreeGrafter"/>
</dbReference>
<dbReference type="Gene3D" id="3.30.40.10">
    <property type="entry name" value="Zinc/RING finger domain, C3HC4 (zinc finger)"/>
    <property type="match status" value="1"/>
</dbReference>
<protein>
    <recommendedName>
        <fullName evidence="5">RING-type domain-containing protein</fullName>
    </recommendedName>
</protein>
<dbReference type="SMART" id="SM00184">
    <property type="entry name" value="RING"/>
    <property type="match status" value="1"/>
</dbReference>
<evidence type="ECO:0000256" key="4">
    <source>
        <dbReference type="PROSITE-ProRule" id="PRU00175"/>
    </source>
</evidence>
<evidence type="ECO:0000256" key="3">
    <source>
        <dbReference type="ARBA" id="ARBA00022833"/>
    </source>
</evidence>
<keyword evidence="2 4" id="KW-0863">Zinc-finger</keyword>
<feature type="domain" description="RING-type" evidence="5">
    <location>
        <begin position="112"/>
        <end position="153"/>
    </location>
</feature>
<dbReference type="EnsemblPlants" id="OMERI12G01470.1">
    <property type="protein sequence ID" value="OMERI12G01470.1"/>
    <property type="gene ID" value="OMERI12G01470"/>
</dbReference>
<evidence type="ECO:0000256" key="1">
    <source>
        <dbReference type="ARBA" id="ARBA00022723"/>
    </source>
</evidence>
<evidence type="ECO:0000313" key="6">
    <source>
        <dbReference type="EnsemblPlants" id="OMERI12G01470.1"/>
    </source>
</evidence>
<accession>A0A0E0F9H2</accession>
<dbReference type="STRING" id="40149.A0A0E0F9H2"/>
<keyword evidence="1" id="KW-0479">Metal-binding</keyword>
<dbReference type="Gramene" id="OMERI12G01470.1">
    <property type="protein sequence ID" value="OMERI12G01470.1"/>
    <property type="gene ID" value="OMERI12G01470"/>
</dbReference>
<organism evidence="6">
    <name type="scientific">Oryza meridionalis</name>
    <dbReference type="NCBI Taxonomy" id="40149"/>
    <lineage>
        <taxon>Eukaryota</taxon>
        <taxon>Viridiplantae</taxon>
        <taxon>Streptophyta</taxon>
        <taxon>Embryophyta</taxon>
        <taxon>Tracheophyta</taxon>
        <taxon>Spermatophyta</taxon>
        <taxon>Magnoliopsida</taxon>
        <taxon>Liliopsida</taxon>
        <taxon>Poales</taxon>
        <taxon>Poaceae</taxon>
        <taxon>BOP clade</taxon>
        <taxon>Oryzoideae</taxon>
        <taxon>Oryzeae</taxon>
        <taxon>Oryzinae</taxon>
        <taxon>Oryza</taxon>
    </lineage>
</organism>
<reference evidence="6" key="1">
    <citation type="submission" date="2015-04" db="UniProtKB">
        <authorList>
            <consortium name="EnsemblPlants"/>
        </authorList>
    </citation>
    <scope>IDENTIFICATION</scope>
</reference>
<name>A0A0E0F9H2_9ORYZ</name>
<sequence length="174" mass="19637">MEIPTEVYYHNGPLLDEQGNLIYRYLVINGRRLPLRVEQNQPPQPPEVYLSSSEELYSSMSSGEEEEINHPPPQISDEVAVSYRHAGLFPASSKAVQGLREVTAAGAREEECAVCLQDFVAEDKLRMMPCSHTFHQRCIFDWLRLSCICPLCRRALPTQQEDDKLGCPELGATS</sequence>
<keyword evidence="3" id="KW-0862">Zinc</keyword>
<keyword evidence="7" id="KW-1185">Reference proteome</keyword>
<dbReference type="InterPro" id="IPR001841">
    <property type="entry name" value="Znf_RING"/>
</dbReference>
<evidence type="ECO:0000256" key="2">
    <source>
        <dbReference type="ARBA" id="ARBA00022771"/>
    </source>
</evidence>
<reference evidence="6" key="2">
    <citation type="submission" date="2018-05" db="EMBL/GenBank/DDBJ databases">
        <title>OmerRS3 (Oryza meridionalis Reference Sequence Version 3).</title>
        <authorList>
            <person name="Zhang J."/>
            <person name="Kudrna D."/>
            <person name="Lee S."/>
            <person name="Talag J."/>
            <person name="Welchert J."/>
            <person name="Wing R.A."/>
        </authorList>
    </citation>
    <scope>NUCLEOTIDE SEQUENCE [LARGE SCALE GENOMIC DNA]</scope>
    <source>
        <strain evidence="6">cv. OR44</strain>
    </source>
</reference>
<dbReference type="eggNOG" id="KOG0800">
    <property type="taxonomic scope" value="Eukaryota"/>
</dbReference>
<dbReference type="Pfam" id="PF13639">
    <property type="entry name" value="zf-RING_2"/>
    <property type="match status" value="1"/>
</dbReference>
<dbReference type="InterPro" id="IPR051834">
    <property type="entry name" value="RING_finger_E3_ligase"/>
</dbReference>
<dbReference type="PROSITE" id="PS50089">
    <property type="entry name" value="ZF_RING_2"/>
    <property type="match status" value="1"/>
</dbReference>
<dbReference type="PANTHER" id="PTHR45931:SF23">
    <property type="entry name" value="OS12G0134500 PROTEIN"/>
    <property type="match status" value="1"/>
</dbReference>
<evidence type="ECO:0000259" key="5">
    <source>
        <dbReference type="PROSITE" id="PS50089"/>
    </source>
</evidence>
<dbReference type="HOGENOM" id="CLU_1542500_0_0_1"/>
<dbReference type="GO" id="GO:0008270">
    <property type="term" value="F:zinc ion binding"/>
    <property type="evidence" value="ECO:0007669"/>
    <property type="project" value="UniProtKB-KW"/>
</dbReference>
<evidence type="ECO:0000313" key="7">
    <source>
        <dbReference type="Proteomes" id="UP000008021"/>
    </source>
</evidence>
<dbReference type="InterPro" id="IPR013083">
    <property type="entry name" value="Znf_RING/FYVE/PHD"/>
</dbReference>